<gene>
    <name evidence="7" type="ORF">PF021_03430</name>
</gene>
<organism evidence="7 8">
    <name type="scientific">Helicobacter ibis</name>
    <dbReference type="NCBI Taxonomy" id="2962633"/>
    <lineage>
        <taxon>Bacteria</taxon>
        <taxon>Pseudomonadati</taxon>
        <taxon>Campylobacterota</taxon>
        <taxon>Epsilonproteobacteria</taxon>
        <taxon>Campylobacterales</taxon>
        <taxon>Helicobacteraceae</taxon>
        <taxon>Helicobacter</taxon>
    </lineage>
</organism>
<name>A0ABT4VDE1_9HELI</name>
<comment type="caution">
    <text evidence="7">The sequence shown here is derived from an EMBL/GenBank/DDBJ whole genome shotgun (WGS) entry which is preliminary data.</text>
</comment>
<dbReference type="SUPFAM" id="SSF52540">
    <property type="entry name" value="P-loop containing nucleoside triphosphate hydrolases"/>
    <property type="match status" value="1"/>
</dbReference>
<dbReference type="Gene3D" id="3.40.50.300">
    <property type="entry name" value="P-loop containing nucleotide triphosphate hydrolases"/>
    <property type="match status" value="1"/>
</dbReference>
<evidence type="ECO:0000256" key="1">
    <source>
        <dbReference type="ARBA" id="ARBA00010393"/>
    </source>
</evidence>
<dbReference type="InterPro" id="IPR051451">
    <property type="entry name" value="PhoH2-like"/>
</dbReference>
<dbReference type="InterPro" id="IPR027417">
    <property type="entry name" value="P-loop_NTPase"/>
</dbReference>
<dbReference type="InterPro" id="IPR002716">
    <property type="entry name" value="PIN_dom"/>
</dbReference>
<dbReference type="PANTHER" id="PTHR30473">
    <property type="entry name" value="PROTEIN PHOH"/>
    <property type="match status" value="1"/>
</dbReference>
<protein>
    <submittedName>
        <fullName evidence="7">PhoH family protein</fullName>
    </submittedName>
</protein>
<dbReference type="SUPFAM" id="SSF88723">
    <property type="entry name" value="PIN domain-like"/>
    <property type="match status" value="1"/>
</dbReference>
<dbReference type="RefSeq" id="WP_271021021.1">
    <property type="nucleotide sequence ID" value="NZ_JAQHXR010000002.1"/>
</dbReference>
<accession>A0ABT4VDE1</accession>
<dbReference type="EMBL" id="JAQHXR010000002">
    <property type="protein sequence ID" value="MDA3968723.1"/>
    <property type="molecule type" value="Genomic_DNA"/>
</dbReference>
<sequence>MFLLDTSIILDDINNLALINGDIFISSVTLHELDSKKELNNQIGYFAREFFRRLNYINESANISPINSDKIHVFYFDYENKQIKIQIINRETFATNNLSYGLNDARILEIAKDYKLELLTNDISLKIQALGSGVSANPLSNNNTESLHDLNFFHSFKIHKNNTKEHIEKDNDFCCLKNWSLIEIKEQDNTESSLYDTGKIRYGLKINNEFCEIDFDLISKEKLYINPINLEQRFLYSLLTHKNNKITICSGATGSGKTLMALQAGISLFKQGIVDGIVYMRNTITANDKEAELGFRKGDEHQKLSYFMYPLFSAINFMITKMQKESLAKKIEYRGEANSIFSKEATEYFLQKHNIEVLDIAHARGISIAKKFVIFDESQNASNATIKLIGTRMAEDSRIVFLGDINQIDHPYLNKYHNGLTTLLQKAKCDNFIAGIVLKHTIRSEIAGWFEDNL</sequence>
<evidence type="ECO:0000313" key="8">
    <source>
        <dbReference type="Proteomes" id="UP001210261"/>
    </source>
</evidence>
<proteinExistence type="inferred from homology"/>
<dbReference type="Pfam" id="PF02562">
    <property type="entry name" value="PhoH"/>
    <property type="match status" value="1"/>
</dbReference>
<dbReference type="InterPro" id="IPR003714">
    <property type="entry name" value="PhoH"/>
</dbReference>
<comment type="similarity">
    <text evidence="4">In the N-terminal section; belongs to the PINc/VapC protein family.</text>
</comment>
<dbReference type="Proteomes" id="UP001210261">
    <property type="component" value="Unassembled WGS sequence"/>
</dbReference>
<evidence type="ECO:0000313" key="7">
    <source>
        <dbReference type="EMBL" id="MDA3968723.1"/>
    </source>
</evidence>
<evidence type="ECO:0000256" key="2">
    <source>
        <dbReference type="ARBA" id="ARBA00022741"/>
    </source>
</evidence>
<dbReference type="Gene3D" id="3.40.50.1010">
    <property type="entry name" value="5'-nuclease"/>
    <property type="match status" value="1"/>
</dbReference>
<evidence type="ECO:0000259" key="6">
    <source>
        <dbReference type="Pfam" id="PF13638"/>
    </source>
</evidence>
<evidence type="ECO:0000259" key="5">
    <source>
        <dbReference type="Pfam" id="PF02562"/>
    </source>
</evidence>
<keyword evidence="2" id="KW-0547">Nucleotide-binding</keyword>
<feature type="domain" description="PhoH-like protein" evidence="5">
    <location>
        <begin position="225"/>
        <end position="450"/>
    </location>
</feature>
<dbReference type="InterPro" id="IPR029060">
    <property type="entry name" value="PIN-like_dom_sf"/>
</dbReference>
<evidence type="ECO:0000256" key="4">
    <source>
        <dbReference type="ARBA" id="ARBA00046345"/>
    </source>
</evidence>
<evidence type="ECO:0000256" key="3">
    <source>
        <dbReference type="ARBA" id="ARBA00022840"/>
    </source>
</evidence>
<dbReference type="Pfam" id="PF13638">
    <property type="entry name" value="PIN_4"/>
    <property type="match status" value="1"/>
</dbReference>
<comment type="similarity">
    <text evidence="1">Belongs to the PhoH family.</text>
</comment>
<keyword evidence="3" id="KW-0067">ATP-binding</keyword>
<keyword evidence="8" id="KW-1185">Reference proteome</keyword>
<feature type="domain" description="PIN" evidence="6">
    <location>
        <begin position="2"/>
        <end position="137"/>
    </location>
</feature>
<dbReference type="PANTHER" id="PTHR30473:SF2">
    <property type="entry name" value="PIN DOMAIN-CONTAINING PROTEIN"/>
    <property type="match status" value="1"/>
</dbReference>
<reference evidence="7 8" key="1">
    <citation type="submission" date="2023-01" db="EMBL/GenBank/DDBJ databases">
        <title>Description of Helicobacter ibis sp. nov. isolated from faecal droppings of black-faced ibis (Theristicus melanopis).</title>
        <authorList>
            <person name="Lopez-Cantillo M."/>
            <person name="Vidal-Veuthey B."/>
            <person name="Mella A."/>
            <person name="De La Haba R."/>
            <person name="Collado L."/>
        </authorList>
    </citation>
    <scope>NUCLEOTIDE SEQUENCE [LARGE SCALE GENOMIC DNA]</scope>
    <source>
        <strain evidence="7 8">A82</strain>
    </source>
</reference>